<feature type="compositionally biased region" description="Basic and acidic residues" evidence="1">
    <location>
        <begin position="21"/>
        <end position="38"/>
    </location>
</feature>
<evidence type="ECO:0000259" key="3">
    <source>
        <dbReference type="Pfam" id="PF26273"/>
    </source>
</evidence>
<keyword evidence="2" id="KW-0472">Membrane</keyword>
<dbReference type="EMBL" id="FOAD01000006">
    <property type="protein sequence ID" value="SEL63428.1"/>
    <property type="molecule type" value="Genomic_DNA"/>
</dbReference>
<dbReference type="Pfam" id="PF26273">
    <property type="entry name" value="Gly_zipper"/>
    <property type="match status" value="1"/>
</dbReference>
<evidence type="ECO:0000256" key="2">
    <source>
        <dbReference type="SAM" id="Phobius"/>
    </source>
</evidence>
<dbReference type="InterPro" id="IPR058598">
    <property type="entry name" value="Gly_zipper-like_dom"/>
</dbReference>
<protein>
    <recommendedName>
        <fullName evidence="3">Glycine zipper-like domain-containing protein</fullName>
    </recommendedName>
</protein>
<evidence type="ECO:0000313" key="4">
    <source>
        <dbReference type="EMBL" id="SEL63428.1"/>
    </source>
</evidence>
<evidence type="ECO:0000313" key="5">
    <source>
        <dbReference type="Proteomes" id="UP000183894"/>
    </source>
</evidence>
<feature type="transmembrane region" description="Helical" evidence="2">
    <location>
        <begin position="65"/>
        <end position="82"/>
    </location>
</feature>
<accession>A0A1H7RTT7</accession>
<feature type="domain" description="Glycine zipper-like" evidence="3">
    <location>
        <begin position="35"/>
        <end position="84"/>
    </location>
</feature>
<dbReference type="OrthoDB" id="292613at2157"/>
<dbReference type="AlphaFoldDB" id="A0A1H7RTT7"/>
<gene>
    <name evidence="4" type="ORF">SAMN04488691_106162</name>
</gene>
<sequence length="85" mass="8899">MSQESVSVSGEVLQSQQPTEPTEHVDVDSDEHAESSHKAEQFGVGLSIGFLLGGISGVAVGSFPVAILLGLSLGVVLGLYMMERR</sequence>
<proteinExistence type="predicted"/>
<organism evidence="4 5">
    <name type="scientific">Haloferax larsenii</name>
    <dbReference type="NCBI Taxonomy" id="302484"/>
    <lineage>
        <taxon>Archaea</taxon>
        <taxon>Methanobacteriati</taxon>
        <taxon>Methanobacteriota</taxon>
        <taxon>Stenosarchaea group</taxon>
        <taxon>Halobacteria</taxon>
        <taxon>Halobacteriales</taxon>
        <taxon>Haloferacaceae</taxon>
        <taxon>Haloferax</taxon>
    </lineage>
</organism>
<dbReference type="Proteomes" id="UP000183894">
    <property type="component" value="Unassembled WGS sequence"/>
</dbReference>
<dbReference type="RefSeq" id="WP_074795018.1">
    <property type="nucleotide sequence ID" value="NZ_FOAD01000006.1"/>
</dbReference>
<reference evidence="4 5" key="1">
    <citation type="submission" date="2016-10" db="EMBL/GenBank/DDBJ databases">
        <authorList>
            <person name="de Groot N.N."/>
        </authorList>
    </citation>
    <scope>NUCLEOTIDE SEQUENCE [LARGE SCALE GENOMIC DNA]</scope>
    <source>
        <strain evidence="4 5">CDM_5</strain>
    </source>
</reference>
<keyword evidence="2" id="KW-1133">Transmembrane helix</keyword>
<feature type="compositionally biased region" description="Polar residues" evidence="1">
    <location>
        <begin position="1"/>
        <end position="20"/>
    </location>
</feature>
<name>A0A1H7RTT7_HALLR</name>
<feature type="region of interest" description="Disordered" evidence="1">
    <location>
        <begin position="1"/>
        <end position="38"/>
    </location>
</feature>
<keyword evidence="2" id="KW-0812">Transmembrane</keyword>
<evidence type="ECO:0000256" key="1">
    <source>
        <dbReference type="SAM" id="MobiDB-lite"/>
    </source>
</evidence>